<proteinExistence type="predicted"/>
<sequence length="394" mass="46882">MILPCELNENRKLRKRKKQNNSLTCIVCGSSANGYNFGAIVCESCKAFFRRHARKKSNSFQCSREKNCSITIKTRRDCPACRLSKCFNKGMKCDRLSTIEEKQIKRNQLEENRLLTLNSRNPVQLFQSINTNNFFINLFHFQFNQSEQILLNSEDIQRIEQISFFYQNRIEDANREGLPWNPSIDTKSHLDVLNSYSVSIMRLLSFFKQIPEFNQLNVDDKVYLIKYNIITILGINYSLSFNIERKEILENNNDLPMNIQYFQVLHGYDLSKRSYKIFQSFINIAKYDEKIFELILIIILLTKFNLITNENNQIYFHNDLLIYHLQKSFIDLLWKYMQSKYGFQKSFQLFTQFIFNFLSWQIIQENMRLNILQTLSPDDINHLLPIMKSVLRIS</sequence>
<dbReference type="SUPFAM" id="SSF57716">
    <property type="entry name" value="Glucocorticoid receptor-like (DNA-binding domain)"/>
    <property type="match status" value="1"/>
</dbReference>
<keyword evidence="2" id="KW-0863">Zinc-finger</keyword>
<evidence type="ECO:0000313" key="11">
    <source>
        <dbReference type="EMBL" id="CAF1609811.1"/>
    </source>
</evidence>
<evidence type="ECO:0000256" key="7">
    <source>
        <dbReference type="ARBA" id="ARBA00023170"/>
    </source>
</evidence>
<evidence type="ECO:0000256" key="1">
    <source>
        <dbReference type="ARBA" id="ARBA00022723"/>
    </source>
</evidence>
<evidence type="ECO:0000259" key="10">
    <source>
        <dbReference type="PROSITE" id="PS51843"/>
    </source>
</evidence>
<evidence type="ECO:0000256" key="4">
    <source>
        <dbReference type="ARBA" id="ARBA00023015"/>
    </source>
</evidence>
<keyword evidence="3" id="KW-0862">Zinc</keyword>
<keyword evidence="5" id="KW-0238">DNA-binding</keyword>
<evidence type="ECO:0000256" key="8">
    <source>
        <dbReference type="ARBA" id="ARBA00023242"/>
    </source>
</evidence>
<dbReference type="PRINTS" id="PR00047">
    <property type="entry name" value="STROIDFINGER"/>
</dbReference>
<dbReference type="SUPFAM" id="SSF48508">
    <property type="entry name" value="Nuclear receptor ligand-binding domain"/>
    <property type="match status" value="1"/>
</dbReference>
<gene>
    <name evidence="11" type="ORF">XAT740_LOCUS48763</name>
</gene>
<dbReference type="Pfam" id="PF00105">
    <property type="entry name" value="zf-C4"/>
    <property type="match status" value="1"/>
</dbReference>
<evidence type="ECO:0000256" key="6">
    <source>
        <dbReference type="ARBA" id="ARBA00023163"/>
    </source>
</evidence>
<dbReference type="Proteomes" id="UP000663828">
    <property type="component" value="Unassembled WGS sequence"/>
</dbReference>
<dbReference type="AlphaFoldDB" id="A0A816BIV4"/>
<dbReference type="PROSITE" id="PS00031">
    <property type="entry name" value="NUCLEAR_REC_DBD_1"/>
    <property type="match status" value="1"/>
</dbReference>
<keyword evidence="4" id="KW-0805">Transcription regulation</keyword>
<dbReference type="PANTHER" id="PTHR24082">
    <property type="entry name" value="NUCLEAR HORMONE RECEPTOR"/>
    <property type="match status" value="1"/>
</dbReference>
<dbReference type="EMBL" id="CAJNOR010007061">
    <property type="protein sequence ID" value="CAF1609811.1"/>
    <property type="molecule type" value="Genomic_DNA"/>
</dbReference>
<dbReference type="GO" id="GO:0045944">
    <property type="term" value="P:positive regulation of transcription by RNA polymerase II"/>
    <property type="evidence" value="ECO:0007669"/>
    <property type="project" value="TreeGrafter"/>
</dbReference>
<evidence type="ECO:0000259" key="9">
    <source>
        <dbReference type="PROSITE" id="PS51030"/>
    </source>
</evidence>
<protein>
    <recommendedName>
        <fullName evidence="13">Nuclear receptor</fullName>
    </recommendedName>
</protein>
<dbReference type="Gene3D" id="1.10.565.10">
    <property type="entry name" value="Retinoid X Receptor"/>
    <property type="match status" value="1"/>
</dbReference>
<feature type="domain" description="NR LBD" evidence="10">
    <location>
        <begin position="148"/>
        <end position="394"/>
    </location>
</feature>
<keyword evidence="12" id="KW-1185">Reference proteome</keyword>
<comment type="caution">
    <text evidence="11">The sequence shown here is derived from an EMBL/GenBank/DDBJ whole genome shotgun (WGS) entry which is preliminary data.</text>
</comment>
<dbReference type="InterPro" id="IPR013088">
    <property type="entry name" value="Znf_NHR/GATA"/>
</dbReference>
<dbReference type="PROSITE" id="PS51843">
    <property type="entry name" value="NR_LBD"/>
    <property type="match status" value="1"/>
</dbReference>
<reference evidence="11" key="1">
    <citation type="submission" date="2021-02" db="EMBL/GenBank/DDBJ databases">
        <authorList>
            <person name="Nowell W R."/>
        </authorList>
    </citation>
    <scope>NUCLEOTIDE SEQUENCE</scope>
</reference>
<dbReference type="PROSITE" id="PS51030">
    <property type="entry name" value="NUCLEAR_REC_DBD_2"/>
    <property type="match status" value="1"/>
</dbReference>
<dbReference type="GO" id="GO:0030154">
    <property type="term" value="P:cell differentiation"/>
    <property type="evidence" value="ECO:0007669"/>
    <property type="project" value="TreeGrafter"/>
</dbReference>
<keyword evidence="8" id="KW-0539">Nucleus</keyword>
<dbReference type="SMART" id="SM00399">
    <property type="entry name" value="ZnF_C4"/>
    <property type="match status" value="1"/>
</dbReference>
<organism evidence="11 12">
    <name type="scientific">Adineta ricciae</name>
    <name type="common">Rotifer</name>
    <dbReference type="NCBI Taxonomy" id="249248"/>
    <lineage>
        <taxon>Eukaryota</taxon>
        <taxon>Metazoa</taxon>
        <taxon>Spiralia</taxon>
        <taxon>Gnathifera</taxon>
        <taxon>Rotifera</taxon>
        <taxon>Eurotatoria</taxon>
        <taxon>Bdelloidea</taxon>
        <taxon>Adinetida</taxon>
        <taxon>Adinetidae</taxon>
        <taxon>Adineta</taxon>
    </lineage>
</organism>
<dbReference type="GO" id="GO:0004879">
    <property type="term" value="F:nuclear receptor activity"/>
    <property type="evidence" value="ECO:0007669"/>
    <property type="project" value="TreeGrafter"/>
</dbReference>
<dbReference type="Gene3D" id="3.30.50.10">
    <property type="entry name" value="Erythroid Transcription Factor GATA-1, subunit A"/>
    <property type="match status" value="1"/>
</dbReference>
<name>A0A816BIV4_ADIRI</name>
<keyword evidence="1" id="KW-0479">Metal-binding</keyword>
<evidence type="ECO:0000256" key="5">
    <source>
        <dbReference type="ARBA" id="ARBA00023125"/>
    </source>
</evidence>
<dbReference type="GO" id="GO:0000122">
    <property type="term" value="P:negative regulation of transcription by RNA polymerase II"/>
    <property type="evidence" value="ECO:0007669"/>
    <property type="project" value="TreeGrafter"/>
</dbReference>
<dbReference type="InterPro" id="IPR000536">
    <property type="entry name" value="Nucl_hrmn_rcpt_lig-bd"/>
</dbReference>
<keyword evidence="7" id="KW-0675">Receptor</keyword>
<accession>A0A816BIV4</accession>
<dbReference type="PANTHER" id="PTHR24082:SF283">
    <property type="entry name" value="NUCLEAR HORMONE RECEPTOR HR96"/>
    <property type="match status" value="1"/>
</dbReference>
<dbReference type="InterPro" id="IPR001628">
    <property type="entry name" value="Znf_hrmn_rcpt"/>
</dbReference>
<evidence type="ECO:0000256" key="3">
    <source>
        <dbReference type="ARBA" id="ARBA00022833"/>
    </source>
</evidence>
<dbReference type="GO" id="GO:0000978">
    <property type="term" value="F:RNA polymerase II cis-regulatory region sequence-specific DNA binding"/>
    <property type="evidence" value="ECO:0007669"/>
    <property type="project" value="TreeGrafter"/>
</dbReference>
<evidence type="ECO:0000256" key="2">
    <source>
        <dbReference type="ARBA" id="ARBA00022771"/>
    </source>
</evidence>
<evidence type="ECO:0000313" key="12">
    <source>
        <dbReference type="Proteomes" id="UP000663828"/>
    </source>
</evidence>
<dbReference type="InterPro" id="IPR035500">
    <property type="entry name" value="NHR-like_dom_sf"/>
</dbReference>
<feature type="domain" description="Nuclear receptor" evidence="9">
    <location>
        <begin position="22"/>
        <end position="98"/>
    </location>
</feature>
<dbReference type="InterPro" id="IPR050234">
    <property type="entry name" value="Nuclear_hormone_rcpt_NR1"/>
</dbReference>
<dbReference type="GO" id="GO:0008270">
    <property type="term" value="F:zinc ion binding"/>
    <property type="evidence" value="ECO:0007669"/>
    <property type="project" value="UniProtKB-KW"/>
</dbReference>
<evidence type="ECO:0008006" key="13">
    <source>
        <dbReference type="Google" id="ProtNLM"/>
    </source>
</evidence>
<keyword evidence="6" id="KW-0804">Transcription</keyword>